<evidence type="ECO:0000256" key="8">
    <source>
        <dbReference type="ARBA" id="ARBA00022553"/>
    </source>
</evidence>
<dbReference type="Pfam" id="PF02302">
    <property type="entry name" value="PTS_IIB"/>
    <property type="match status" value="1"/>
</dbReference>
<dbReference type="EMBL" id="JAROCE010000008">
    <property type="protein sequence ID" value="MFM2721866.1"/>
    <property type="molecule type" value="Genomic_DNA"/>
</dbReference>
<evidence type="ECO:0000256" key="3">
    <source>
        <dbReference type="ARBA" id="ARBA00004651"/>
    </source>
</evidence>
<dbReference type="PROSITE" id="PS51099">
    <property type="entry name" value="PTS_EIIB_TYPE_2"/>
    <property type="match status" value="1"/>
</dbReference>
<comment type="function">
    <text evidence="2">The phosphoenolpyruvate-dependent sugar phosphotransferase system (sugar PTS), a major carbohydrate active transport system, catalyzes the phosphorylation of incoming sugar substrates concomitantly with their translocation across the cell membrane. The enzyme II CmtAB PTS system is involved in D-mannitol transport.</text>
</comment>
<feature type="transmembrane region" description="Helical" evidence="16">
    <location>
        <begin position="301"/>
        <end position="324"/>
    </location>
</feature>
<dbReference type="Gene3D" id="3.40.50.2300">
    <property type="match status" value="1"/>
</dbReference>
<dbReference type="SUPFAM" id="SSF52794">
    <property type="entry name" value="PTS system IIB component-like"/>
    <property type="match status" value="1"/>
</dbReference>
<evidence type="ECO:0000256" key="1">
    <source>
        <dbReference type="ARBA" id="ARBA00001655"/>
    </source>
</evidence>
<accession>A0ABW9GJC5</accession>
<evidence type="ECO:0000256" key="7">
    <source>
        <dbReference type="ARBA" id="ARBA00022475"/>
    </source>
</evidence>
<dbReference type="InterPro" id="IPR050893">
    <property type="entry name" value="Sugar_PTS"/>
</dbReference>
<evidence type="ECO:0000256" key="13">
    <source>
        <dbReference type="ARBA" id="ARBA00022989"/>
    </source>
</evidence>
<reference evidence="19 20" key="1">
    <citation type="submission" date="2023-03" db="EMBL/GenBank/DDBJ databases">
        <title>MT1 and MT2 Draft Genomes of Novel Species.</title>
        <authorList>
            <person name="Venkateswaran K."/>
        </authorList>
    </citation>
    <scope>NUCLEOTIDE SEQUENCE [LARGE SCALE GENOMIC DNA]</scope>
    <source>
        <strain evidence="19 20">IF8SW-P5</strain>
    </source>
</reference>
<dbReference type="CDD" id="cd05567">
    <property type="entry name" value="PTS_IIB_mannitol"/>
    <property type="match status" value="1"/>
</dbReference>
<protein>
    <recommendedName>
        <fullName evidence="5">PTS system mannitol-specific EIICB component</fullName>
        <ecNumber evidence="4">2.7.1.197</ecNumber>
    </recommendedName>
    <alternativeName>
        <fullName evidence="15">EIICB-Mtl</fullName>
    </alternativeName>
</protein>
<evidence type="ECO:0000256" key="9">
    <source>
        <dbReference type="ARBA" id="ARBA00022597"/>
    </source>
</evidence>
<dbReference type="InterPro" id="IPR003501">
    <property type="entry name" value="PTS_EIIB_2/3"/>
</dbReference>
<sequence>MTTTSTTTQQGGVRVRIQRFGTFLSGMVMPNIAAFIAWGLITALFIPTGWLGSESPVEGWRWADSYILGGGTGPDGTEFPGLVGPIITYLLPILIAFTGGRIVHGHRGGVVGAVAAMGVIVGANGTIMFLGAMIAGPLAALILKLVEKPWQGKIKPGFEMLVDNFSAGFVAFFSALAAFFFLAPVMRFVTEVLGNAVGWLVQTGLLPLASIIVEPAKVLFLNNAINHGVFTPLGTQQVVDTGRSLLFLVEANPGPGAGLLLAIAVFGVGAARATAPGAFIIQFLGGIHEVYFPYVLAKPMLILGLIAGGATGVLTNVIFQSGLVAPASPGSIFAVLINTAPGSYLGVVLSVVLSAGVTFLVTALLLLASRKRDLEREAESGDSLAAAIARTELNKGKSSSALSGLAAGAGAATAPTAGAQASTAAAADQVAGVSTADKPIHNIVFACDAGMGSSAMGASVLRNKIKKAGIENVTVVNKAIANLDPAASDLVITQNQLTDRAKAQTPDAIHVSVDNFMNSPKYDEVVEMVRAQHEAK</sequence>
<dbReference type="PANTHER" id="PTHR30181:SF2">
    <property type="entry name" value="PTS SYSTEM MANNITOL-SPECIFIC EIICBA COMPONENT"/>
    <property type="match status" value="1"/>
</dbReference>
<evidence type="ECO:0000256" key="16">
    <source>
        <dbReference type="SAM" id="Phobius"/>
    </source>
</evidence>
<evidence type="ECO:0000256" key="14">
    <source>
        <dbReference type="ARBA" id="ARBA00023136"/>
    </source>
</evidence>
<evidence type="ECO:0000256" key="6">
    <source>
        <dbReference type="ARBA" id="ARBA00022448"/>
    </source>
</evidence>
<organism evidence="19 20">
    <name type="scientific">Microbacterium mcarthurae</name>
    <dbReference type="NCBI Taxonomy" id="3035918"/>
    <lineage>
        <taxon>Bacteria</taxon>
        <taxon>Bacillati</taxon>
        <taxon>Actinomycetota</taxon>
        <taxon>Actinomycetes</taxon>
        <taxon>Micrococcales</taxon>
        <taxon>Microbacteriaceae</taxon>
        <taxon>Microbacterium</taxon>
    </lineage>
</organism>
<dbReference type="EC" id="2.7.1.197" evidence="4"/>
<feature type="domain" description="PTS EIIC type-2" evidence="18">
    <location>
        <begin position="20"/>
        <end position="367"/>
    </location>
</feature>
<evidence type="ECO:0000256" key="5">
    <source>
        <dbReference type="ARBA" id="ARBA00021825"/>
    </source>
</evidence>
<evidence type="ECO:0000256" key="11">
    <source>
        <dbReference type="ARBA" id="ARBA00022683"/>
    </source>
</evidence>
<feature type="transmembrane region" description="Helical" evidence="16">
    <location>
        <begin position="165"/>
        <end position="185"/>
    </location>
</feature>
<evidence type="ECO:0000259" key="17">
    <source>
        <dbReference type="PROSITE" id="PS51099"/>
    </source>
</evidence>
<feature type="transmembrane region" description="Helical" evidence="16">
    <location>
        <begin position="82"/>
        <end position="103"/>
    </location>
</feature>
<comment type="catalytic activity">
    <reaction evidence="1">
        <text>D-mannitol(out) + N(pros)-phospho-L-histidyl-[protein] = D-mannitol 1-phosphate(in) + L-histidyl-[protein]</text>
        <dbReference type="Rhea" id="RHEA:33363"/>
        <dbReference type="Rhea" id="RHEA-COMP:9745"/>
        <dbReference type="Rhea" id="RHEA-COMP:9746"/>
        <dbReference type="ChEBI" id="CHEBI:16899"/>
        <dbReference type="ChEBI" id="CHEBI:29979"/>
        <dbReference type="ChEBI" id="CHEBI:61381"/>
        <dbReference type="ChEBI" id="CHEBI:64837"/>
        <dbReference type="EC" id="2.7.1.197"/>
    </reaction>
</comment>
<keyword evidence="13 16" id="KW-1133">Transmembrane helix</keyword>
<dbReference type="Pfam" id="PF02378">
    <property type="entry name" value="PTS_EIIC"/>
    <property type="match status" value="1"/>
</dbReference>
<keyword evidence="11" id="KW-0598">Phosphotransferase system</keyword>
<evidence type="ECO:0000313" key="20">
    <source>
        <dbReference type="Proteomes" id="UP001630303"/>
    </source>
</evidence>
<comment type="subcellular location">
    <subcellularLocation>
        <location evidence="3">Cell membrane</location>
        <topology evidence="3">Multi-pass membrane protein</topology>
    </subcellularLocation>
</comment>
<dbReference type="InterPro" id="IPR029503">
    <property type="entry name" value="PTS_EIIB_mannitol"/>
</dbReference>
<feature type="transmembrane region" description="Helical" evidence="16">
    <location>
        <begin position="257"/>
        <end position="281"/>
    </location>
</feature>
<evidence type="ECO:0000259" key="18">
    <source>
        <dbReference type="PROSITE" id="PS51104"/>
    </source>
</evidence>
<feature type="transmembrane region" description="Helical" evidence="16">
    <location>
        <begin position="110"/>
        <end position="143"/>
    </location>
</feature>
<evidence type="ECO:0000256" key="12">
    <source>
        <dbReference type="ARBA" id="ARBA00022692"/>
    </source>
</evidence>
<dbReference type="RefSeq" id="WP_239274980.1">
    <property type="nucleotide sequence ID" value="NZ_JAROCE010000008.1"/>
</dbReference>
<feature type="transmembrane region" description="Helical" evidence="16">
    <location>
        <begin position="192"/>
        <end position="213"/>
    </location>
</feature>
<keyword evidence="9" id="KW-0762">Sugar transport</keyword>
<dbReference type="InterPro" id="IPR036095">
    <property type="entry name" value="PTS_EIIB-like_sf"/>
</dbReference>
<evidence type="ECO:0000256" key="2">
    <source>
        <dbReference type="ARBA" id="ARBA00002434"/>
    </source>
</evidence>
<keyword evidence="7" id="KW-1003">Cell membrane</keyword>
<dbReference type="InterPro" id="IPR013014">
    <property type="entry name" value="PTS_EIIC_2"/>
</dbReference>
<feature type="domain" description="PTS EIIB type-2" evidence="17">
    <location>
        <begin position="441"/>
        <end position="536"/>
    </location>
</feature>
<keyword evidence="8" id="KW-0597">Phosphoprotein</keyword>
<keyword evidence="14 16" id="KW-0472">Membrane</keyword>
<dbReference type="Proteomes" id="UP001630303">
    <property type="component" value="Unassembled WGS sequence"/>
</dbReference>
<evidence type="ECO:0000313" key="19">
    <source>
        <dbReference type="EMBL" id="MFM2721866.1"/>
    </source>
</evidence>
<evidence type="ECO:0000256" key="15">
    <source>
        <dbReference type="ARBA" id="ARBA00033349"/>
    </source>
</evidence>
<dbReference type="PROSITE" id="PS51104">
    <property type="entry name" value="PTS_EIIC_TYPE_2"/>
    <property type="match status" value="1"/>
</dbReference>
<keyword evidence="10" id="KW-0808">Transferase</keyword>
<feature type="transmembrane region" description="Helical" evidence="16">
    <location>
        <begin position="344"/>
        <end position="367"/>
    </location>
</feature>
<name>A0ABW9GJC5_9MICO</name>
<proteinExistence type="predicted"/>
<gene>
    <name evidence="19" type="ORF">P5G46_15200</name>
</gene>
<feature type="transmembrane region" description="Helical" evidence="16">
    <location>
        <begin position="20"/>
        <end position="46"/>
    </location>
</feature>
<dbReference type="InterPro" id="IPR013011">
    <property type="entry name" value="PTS_EIIB_2"/>
</dbReference>
<dbReference type="InterPro" id="IPR003352">
    <property type="entry name" value="PTS_EIIC"/>
</dbReference>
<evidence type="ECO:0000256" key="4">
    <source>
        <dbReference type="ARBA" id="ARBA00011909"/>
    </source>
</evidence>
<evidence type="ECO:0000256" key="10">
    <source>
        <dbReference type="ARBA" id="ARBA00022679"/>
    </source>
</evidence>
<keyword evidence="12 16" id="KW-0812">Transmembrane</keyword>
<dbReference type="PANTHER" id="PTHR30181">
    <property type="entry name" value="MANNITOL PERMEASE IIC COMPONENT"/>
    <property type="match status" value="1"/>
</dbReference>
<keyword evidence="6" id="KW-0813">Transport</keyword>
<keyword evidence="20" id="KW-1185">Reference proteome</keyword>
<comment type="caution">
    <text evidence="19">The sequence shown here is derived from an EMBL/GenBank/DDBJ whole genome shotgun (WGS) entry which is preliminary data.</text>
</comment>